<feature type="transmembrane region" description="Helical" evidence="1">
    <location>
        <begin position="127"/>
        <end position="146"/>
    </location>
</feature>
<protein>
    <submittedName>
        <fullName evidence="3">Tripartite tricarboxylate transporter TctB family protein</fullName>
    </submittedName>
</protein>
<reference evidence="3 4" key="1">
    <citation type="submission" date="2023-10" db="EMBL/GenBank/DDBJ databases">
        <title>Screening of Alkalihalobacillus lindianensis BZ-TG-R113 and Its Alleviation of Salt Stress on Rapeseed Growth.</title>
        <authorList>
            <person name="Zhao B."/>
            <person name="Guo T."/>
        </authorList>
    </citation>
    <scope>NUCLEOTIDE SEQUENCE [LARGE SCALE GENOMIC DNA]</scope>
    <source>
        <strain evidence="3 4">BZ-TG-R113</strain>
    </source>
</reference>
<organism evidence="3 4">
    <name type="scientific">Alkalihalophilus lindianensis</name>
    <dbReference type="NCBI Taxonomy" id="1630542"/>
    <lineage>
        <taxon>Bacteria</taxon>
        <taxon>Bacillati</taxon>
        <taxon>Bacillota</taxon>
        <taxon>Bacilli</taxon>
        <taxon>Bacillales</taxon>
        <taxon>Bacillaceae</taxon>
        <taxon>Alkalihalophilus</taxon>
    </lineage>
</organism>
<dbReference type="InterPro" id="IPR009936">
    <property type="entry name" value="DUF1468"/>
</dbReference>
<evidence type="ECO:0000313" key="3">
    <source>
        <dbReference type="EMBL" id="MDV2684452.1"/>
    </source>
</evidence>
<keyword evidence="1" id="KW-0472">Membrane</keyword>
<evidence type="ECO:0000256" key="1">
    <source>
        <dbReference type="SAM" id="Phobius"/>
    </source>
</evidence>
<keyword evidence="1" id="KW-1133">Transmembrane helix</keyword>
<sequence>MIKKDRLTSIVLLLVCAFFYFESNSIRTSNLSAGLGATFFPRFLLGFIAILAVVMFINTFTRAAKAKDMKENENKPDEKSPLIVWVIFGIFGVYILLINFLGFILSSALFMFSIYLLLTWKKRTTKQHVLSFGGMFVTAFVLFFIFEKLLQVYLPRGIF</sequence>
<evidence type="ECO:0000259" key="2">
    <source>
        <dbReference type="Pfam" id="PF07331"/>
    </source>
</evidence>
<keyword evidence="4" id="KW-1185">Reference proteome</keyword>
<dbReference type="Pfam" id="PF07331">
    <property type="entry name" value="TctB"/>
    <property type="match status" value="1"/>
</dbReference>
<proteinExistence type="predicted"/>
<accession>A0ABU3XA05</accession>
<dbReference type="EMBL" id="JAWJBA010000002">
    <property type="protein sequence ID" value="MDV2684452.1"/>
    <property type="molecule type" value="Genomic_DNA"/>
</dbReference>
<evidence type="ECO:0000313" key="4">
    <source>
        <dbReference type="Proteomes" id="UP001287282"/>
    </source>
</evidence>
<comment type="caution">
    <text evidence="3">The sequence shown here is derived from an EMBL/GenBank/DDBJ whole genome shotgun (WGS) entry which is preliminary data.</text>
</comment>
<feature type="transmembrane region" description="Helical" evidence="1">
    <location>
        <begin position="82"/>
        <end position="115"/>
    </location>
</feature>
<feature type="transmembrane region" description="Helical" evidence="1">
    <location>
        <begin position="39"/>
        <end position="61"/>
    </location>
</feature>
<dbReference type="Proteomes" id="UP001287282">
    <property type="component" value="Unassembled WGS sequence"/>
</dbReference>
<feature type="domain" description="DUF1468" evidence="2">
    <location>
        <begin position="8"/>
        <end position="155"/>
    </location>
</feature>
<name>A0ABU3XA05_9BACI</name>
<keyword evidence="1" id="KW-0812">Transmembrane</keyword>
<gene>
    <name evidence="3" type="ORF">RYX56_08720</name>
</gene>
<dbReference type="RefSeq" id="WP_317121682.1">
    <property type="nucleotide sequence ID" value="NZ_JAWJBA010000002.1"/>
</dbReference>